<dbReference type="InterPro" id="IPR015421">
    <property type="entry name" value="PyrdxlP-dep_Trfase_major"/>
</dbReference>
<comment type="cofactor">
    <cofactor evidence="1">
        <name>pyridoxal 5'-phosphate</name>
        <dbReference type="ChEBI" id="CHEBI:597326"/>
    </cofactor>
</comment>
<dbReference type="PANTHER" id="PTHR48097">
    <property type="entry name" value="L-THREONINE ALDOLASE-RELATED"/>
    <property type="match status" value="1"/>
</dbReference>
<dbReference type="FunFam" id="3.90.1150.10:FF:000041">
    <property type="entry name" value="Low-specificity L-threonine aldolase"/>
    <property type="match status" value="1"/>
</dbReference>
<dbReference type="CDD" id="cd06502">
    <property type="entry name" value="TA_like"/>
    <property type="match status" value="1"/>
</dbReference>
<feature type="modified residue" description="N6-(pyridoxal phosphate)lysine" evidence="5">
    <location>
        <position position="202"/>
    </location>
</feature>
<dbReference type="PANTHER" id="PTHR48097:SF9">
    <property type="entry name" value="L-THREONINE ALDOLASE"/>
    <property type="match status" value="1"/>
</dbReference>
<keyword evidence="4" id="KW-0456">Lyase</keyword>
<organism evidence="7 8">
    <name type="scientific">Desulfonema limicola</name>
    <dbReference type="NCBI Taxonomy" id="45656"/>
    <lineage>
        <taxon>Bacteria</taxon>
        <taxon>Pseudomonadati</taxon>
        <taxon>Thermodesulfobacteriota</taxon>
        <taxon>Desulfobacteria</taxon>
        <taxon>Desulfobacterales</taxon>
        <taxon>Desulfococcaceae</taxon>
        <taxon>Desulfonema</taxon>
    </lineage>
</organism>
<dbReference type="SUPFAM" id="SSF53383">
    <property type="entry name" value="PLP-dependent transferases"/>
    <property type="match status" value="1"/>
</dbReference>
<dbReference type="Pfam" id="PF01212">
    <property type="entry name" value="Beta_elim_lyase"/>
    <property type="match status" value="1"/>
</dbReference>
<dbReference type="Gene3D" id="3.90.1150.10">
    <property type="entry name" value="Aspartate Aminotransferase, domain 1"/>
    <property type="match status" value="1"/>
</dbReference>
<evidence type="ECO:0000313" key="8">
    <source>
        <dbReference type="Proteomes" id="UP000663720"/>
    </source>
</evidence>
<keyword evidence="8" id="KW-1185">Reference proteome</keyword>
<evidence type="ECO:0000256" key="3">
    <source>
        <dbReference type="ARBA" id="ARBA00022898"/>
    </source>
</evidence>
<dbReference type="NCBIfam" id="NF007825">
    <property type="entry name" value="PRK10534.1"/>
    <property type="match status" value="1"/>
</dbReference>
<keyword evidence="3" id="KW-0663">Pyridoxal phosphate</keyword>
<evidence type="ECO:0000256" key="5">
    <source>
        <dbReference type="PIRSR" id="PIRSR017617-1"/>
    </source>
</evidence>
<dbReference type="AlphaFoldDB" id="A0A975B869"/>
<dbReference type="GO" id="GO:0006545">
    <property type="term" value="P:glycine biosynthetic process"/>
    <property type="evidence" value="ECO:0007669"/>
    <property type="project" value="TreeGrafter"/>
</dbReference>
<evidence type="ECO:0000313" key="7">
    <source>
        <dbReference type="EMBL" id="QTA80513.1"/>
    </source>
</evidence>
<evidence type="ECO:0000256" key="1">
    <source>
        <dbReference type="ARBA" id="ARBA00001933"/>
    </source>
</evidence>
<evidence type="ECO:0000256" key="2">
    <source>
        <dbReference type="ARBA" id="ARBA00006966"/>
    </source>
</evidence>
<dbReference type="GO" id="GO:0006567">
    <property type="term" value="P:L-threonine catabolic process"/>
    <property type="evidence" value="ECO:0007669"/>
    <property type="project" value="TreeGrafter"/>
</dbReference>
<dbReference type="InterPro" id="IPR023603">
    <property type="entry name" value="Low_specificity_L-TA-like"/>
</dbReference>
<dbReference type="NCBIfam" id="NF041359">
    <property type="entry name" value="GntG_guanitoxin"/>
    <property type="match status" value="1"/>
</dbReference>
<protein>
    <submittedName>
        <fullName evidence="7">Low specificity L-threonine aldolase</fullName>
    </submittedName>
</protein>
<evidence type="ECO:0000259" key="6">
    <source>
        <dbReference type="Pfam" id="PF01212"/>
    </source>
</evidence>
<name>A0A975B869_9BACT</name>
<dbReference type="InterPro" id="IPR015422">
    <property type="entry name" value="PyrdxlP-dep_Trfase_small"/>
</dbReference>
<gene>
    <name evidence="7" type="primary">ltaE</name>
    <name evidence="7" type="ORF">dnl_28180</name>
</gene>
<dbReference type="RefSeq" id="WP_207692158.1">
    <property type="nucleotide sequence ID" value="NZ_CP061799.1"/>
</dbReference>
<proteinExistence type="inferred from homology"/>
<feature type="domain" description="Aromatic amino acid beta-eliminating lyase/threonine aldolase" evidence="6">
    <location>
        <begin position="5"/>
        <end position="289"/>
    </location>
</feature>
<accession>A0A975B869</accession>
<dbReference type="EMBL" id="CP061799">
    <property type="protein sequence ID" value="QTA80513.1"/>
    <property type="molecule type" value="Genomic_DNA"/>
</dbReference>
<dbReference type="GO" id="GO:0008732">
    <property type="term" value="F:L-allo-threonine aldolase activity"/>
    <property type="evidence" value="ECO:0007669"/>
    <property type="project" value="TreeGrafter"/>
</dbReference>
<dbReference type="PIRSF" id="PIRSF017617">
    <property type="entry name" value="Thr_aldolase"/>
    <property type="match status" value="1"/>
</dbReference>
<dbReference type="InterPro" id="IPR015424">
    <property type="entry name" value="PyrdxlP-dep_Trfase"/>
</dbReference>
<reference evidence="7" key="1">
    <citation type="journal article" date="2021" name="Microb. Physiol.">
        <title>Proteogenomic Insights into the Physiology of Marine, Sulfate-Reducing, Filamentous Desulfonema limicola and Desulfonema magnum.</title>
        <authorList>
            <person name="Schnaars V."/>
            <person name="Wohlbrand L."/>
            <person name="Scheve S."/>
            <person name="Hinrichs C."/>
            <person name="Reinhardt R."/>
            <person name="Rabus R."/>
        </authorList>
    </citation>
    <scope>NUCLEOTIDE SEQUENCE</scope>
    <source>
        <strain evidence="7">5ac10</strain>
    </source>
</reference>
<dbReference type="FunFam" id="3.40.640.10:FF:000030">
    <property type="entry name" value="Low-specificity L-threonine aldolase"/>
    <property type="match status" value="1"/>
</dbReference>
<dbReference type="KEGG" id="dli:dnl_28180"/>
<dbReference type="GO" id="GO:0005829">
    <property type="term" value="C:cytosol"/>
    <property type="evidence" value="ECO:0007669"/>
    <property type="project" value="TreeGrafter"/>
</dbReference>
<comment type="similarity">
    <text evidence="2">Belongs to the threonine aldolase family.</text>
</comment>
<dbReference type="InterPro" id="IPR001597">
    <property type="entry name" value="ArAA_b-elim_lyase/Thr_aldolase"/>
</dbReference>
<dbReference type="Gene3D" id="3.40.640.10">
    <property type="entry name" value="Type I PLP-dependent aspartate aminotransferase-like (Major domain)"/>
    <property type="match status" value="1"/>
</dbReference>
<sequence length="343" mass="36913">MTVVDLRSDTITQPTPAMRRAMAEAEVGDDVFGEDPTVRKLEEMAADRLGKEAALFTASGTMGNMVSLLTHCGRGDEMILGDQSHIFFYEQGGSAALGGIHPRTVPNQPDGTILIEDLEGAIRQDDVHFPVTRIIALENTHNRCCGSPLCADYMKDVGNLAGKHGLKIHVDGARIFNAAAALDTDVKDLAEYADSISFCLSKGLGSPAGSVVCGTKDFIARARRARKVLGGGMRQAGILAGAGIISLTQMTERLAEDHENAGKLAQGLAHIEGLSVDLANIKTNIVFFDLKKHDLSTESLVKQLEEQGIRILALGPRKLRAVTHYHISSKDIDHVLDSFKSLF</sequence>
<evidence type="ECO:0000256" key="4">
    <source>
        <dbReference type="ARBA" id="ARBA00023239"/>
    </source>
</evidence>
<dbReference type="Proteomes" id="UP000663720">
    <property type="component" value="Chromosome"/>
</dbReference>